<dbReference type="EC" id="4.1.3.17" evidence="5"/>
<dbReference type="RefSeq" id="WP_048929875.1">
    <property type="nucleotide sequence ID" value="NZ_KQ235877.1"/>
</dbReference>
<gene>
    <name evidence="14" type="ORF">HMPREF9470_02338</name>
</gene>
<evidence type="ECO:0000256" key="10">
    <source>
        <dbReference type="ARBA" id="ARBA00030169"/>
    </source>
</evidence>
<dbReference type="GO" id="GO:0008948">
    <property type="term" value="F:oxaloacetate decarboxylase activity"/>
    <property type="evidence" value="ECO:0007669"/>
    <property type="project" value="UniProtKB-EC"/>
</dbReference>
<evidence type="ECO:0000256" key="9">
    <source>
        <dbReference type="ARBA" id="ARBA00029596"/>
    </source>
</evidence>
<comment type="cofactor">
    <cofactor evidence="13">
        <name>Mg(2+)</name>
        <dbReference type="ChEBI" id="CHEBI:18420"/>
    </cofactor>
</comment>
<evidence type="ECO:0000256" key="8">
    <source>
        <dbReference type="ARBA" id="ARBA00025046"/>
    </source>
</evidence>
<comment type="caution">
    <text evidence="14">The sequence shown here is derived from an EMBL/GenBank/DDBJ whole genome shotgun (WGS) entry which is preliminary data.</text>
</comment>
<dbReference type="GeneID" id="93161719"/>
<dbReference type="Proteomes" id="UP000037392">
    <property type="component" value="Unassembled WGS sequence"/>
</dbReference>
<evidence type="ECO:0000256" key="1">
    <source>
        <dbReference type="ARBA" id="ARBA00001342"/>
    </source>
</evidence>
<keyword evidence="13" id="KW-0460">Magnesium</keyword>
<dbReference type="EMBL" id="ADLK01000019">
    <property type="protein sequence ID" value="KMW20323.1"/>
    <property type="molecule type" value="Genomic_DNA"/>
</dbReference>
<feature type="binding site" evidence="13">
    <location>
        <position position="117"/>
    </location>
    <ligand>
        <name>substrate</name>
    </ligand>
</feature>
<feature type="binding site" evidence="13">
    <location>
        <position position="118"/>
    </location>
    <ligand>
        <name>Mg(2+)</name>
        <dbReference type="ChEBI" id="CHEBI:18420"/>
    </ligand>
</feature>
<dbReference type="NCBIfam" id="NF006731">
    <property type="entry name" value="PRK09262.1"/>
    <property type="match status" value="1"/>
</dbReference>
<evidence type="ECO:0000256" key="12">
    <source>
        <dbReference type="ARBA" id="ARBA00047973"/>
    </source>
</evidence>
<comment type="subunit">
    <text evidence="4">Homotrimer.</text>
</comment>
<comment type="catalytic activity">
    <reaction evidence="12">
        <text>oxaloacetate + H(+) = pyruvate + CO2</text>
        <dbReference type="Rhea" id="RHEA:15641"/>
        <dbReference type="ChEBI" id="CHEBI:15361"/>
        <dbReference type="ChEBI" id="CHEBI:15378"/>
        <dbReference type="ChEBI" id="CHEBI:16452"/>
        <dbReference type="ChEBI" id="CHEBI:16526"/>
        <dbReference type="EC" id="4.1.1.112"/>
    </reaction>
</comment>
<comment type="cofactor">
    <cofactor evidence="2">
        <name>a divalent metal cation</name>
        <dbReference type="ChEBI" id="CHEBI:60240"/>
    </cofactor>
</comment>
<dbReference type="GO" id="GO:0046872">
    <property type="term" value="F:metal ion binding"/>
    <property type="evidence" value="ECO:0007669"/>
    <property type="project" value="UniProtKB-KW"/>
</dbReference>
<evidence type="ECO:0000313" key="15">
    <source>
        <dbReference type="Proteomes" id="UP000037392"/>
    </source>
</evidence>
<dbReference type="Pfam" id="PF03737">
    <property type="entry name" value="RraA-like"/>
    <property type="match status" value="1"/>
</dbReference>
<reference evidence="14 15" key="1">
    <citation type="submission" date="2011-04" db="EMBL/GenBank/DDBJ databases">
        <title>The Genome Sequence of Clostridium citroniae WAL-19142.</title>
        <authorList>
            <consortium name="The Broad Institute Genome Sequencing Platform"/>
            <person name="Earl A."/>
            <person name="Ward D."/>
            <person name="Feldgarden M."/>
            <person name="Gevers D."/>
            <person name="Warren Y.A."/>
            <person name="Tyrrell K.L."/>
            <person name="Citron D.M."/>
            <person name="Goldstein E.J."/>
            <person name="Daigneault M."/>
            <person name="Allen-Vercoe E."/>
            <person name="Young S.K."/>
            <person name="Zeng Q."/>
            <person name="Gargeya S."/>
            <person name="Fitzgerald M."/>
            <person name="Haas B."/>
            <person name="Abouelleil A."/>
            <person name="Alvarado L."/>
            <person name="Arachchi H.M."/>
            <person name="Berlin A."/>
            <person name="Brown A."/>
            <person name="Chapman S.B."/>
            <person name="Chen Z."/>
            <person name="Dunbar C."/>
            <person name="Freedman E."/>
            <person name="Gearin G."/>
            <person name="Gellesch M."/>
            <person name="Goldberg J."/>
            <person name="Griggs A."/>
            <person name="Gujja S."/>
            <person name="Heilman E.R."/>
            <person name="Heiman D."/>
            <person name="Howarth C."/>
            <person name="Larson L."/>
            <person name="Lui A."/>
            <person name="MacDonald P.J."/>
            <person name="Mehta T."/>
            <person name="Montmayeur A."/>
            <person name="Murphy C."/>
            <person name="Neiman D."/>
            <person name="Pearson M."/>
            <person name="Priest M."/>
            <person name="Roberts A."/>
            <person name="Saif S."/>
            <person name="Shea T."/>
            <person name="Shenoy N."/>
            <person name="Sisk P."/>
            <person name="Stolte C."/>
            <person name="Sykes S."/>
            <person name="White J."/>
            <person name="Yandava C."/>
            <person name="Wortman J."/>
            <person name="Nusbaum C."/>
            <person name="Birren B."/>
        </authorList>
    </citation>
    <scope>NUCLEOTIDE SEQUENCE [LARGE SCALE GENOMIC DNA]</scope>
    <source>
        <strain evidence="14 15">WAL-19142</strain>
    </source>
</reference>
<dbReference type="InterPro" id="IPR036704">
    <property type="entry name" value="RraA/RraA-like_sf"/>
</dbReference>
<dbReference type="SUPFAM" id="SSF89562">
    <property type="entry name" value="RraA-like"/>
    <property type="match status" value="1"/>
</dbReference>
<dbReference type="InterPro" id="IPR005493">
    <property type="entry name" value="RraA/RraA-like"/>
</dbReference>
<comment type="catalytic activity">
    <reaction evidence="1">
        <text>4-hydroxy-4-methyl-2-oxoglutarate = 2 pyruvate</text>
        <dbReference type="Rhea" id="RHEA:22748"/>
        <dbReference type="ChEBI" id="CHEBI:15361"/>
        <dbReference type="ChEBI" id="CHEBI:58276"/>
        <dbReference type="EC" id="4.1.3.17"/>
    </reaction>
</comment>
<dbReference type="GO" id="GO:0047443">
    <property type="term" value="F:4-hydroxy-4-methyl-2-oxoglutarate aldolase activity"/>
    <property type="evidence" value="ECO:0007669"/>
    <property type="project" value="UniProtKB-EC"/>
</dbReference>
<feature type="binding site" evidence="13">
    <location>
        <begin position="95"/>
        <end position="98"/>
    </location>
    <ligand>
        <name>substrate</name>
    </ligand>
</feature>
<evidence type="ECO:0000256" key="13">
    <source>
        <dbReference type="PIRSR" id="PIRSR605493-1"/>
    </source>
</evidence>
<evidence type="ECO:0000256" key="11">
    <source>
        <dbReference type="ARBA" id="ARBA00032305"/>
    </source>
</evidence>
<keyword evidence="13" id="KW-0479">Metal-binding</keyword>
<evidence type="ECO:0000256" key="6">
    <source>
        <dbReference type="ARBA" id="ARBA00012947"/>
    </source>
</evidence>
<comment type="function">
    <text evidence="8">Catalyzes the aldol cleavage of 4-hydroxy-4-methyl-2-oxoglutarate (HMG) into 2 molecules of pyruvate. Also contains a secondary oxaloacetate (OAA) decarboxylase activity due to the common pyruvate enolate transition state formed following C-C bond cleavage in the retro-aldol and decarboxylation reactions.</text>
</comment>
<evidence type="ECO:0000313" key="14">
    <source>
        <dbReference type="EMBL" id="KMW20323.1"/>
    </source>
</evidence>
<sequence>MKKDVIRLRPLISDEILEKLSRQDVATVHEAMGQRGAMTHNIRPIRQGMKLCGRALTVKCHAGDNLMLIKAVSMAQKDDVIVADMGPLADNGPFGEVLGVDCQSHGVNGLVVTCGVRDTEALSSMDFPVFSGGVSVFGTSKAVKGTINHPVVVGGVLVHPGDVILGDWDGIAVIPCEEAAEVLRLADMRREKEKGVMERLRRGESLFDIYGYQETFQALGVTEE</sequence>
<evidence type="ECO:0000256" key="7">
    <source>
        <dbReference type="ARBA" id="ARBA00016549"/>
    </source>
</evidence>
<dbReference type="PATRIC" id="fig|742734.4.peg.2514"/>
<dbReference type="PANTHER" id="PTHR33254">
    <property type="entry name" value="4-HYDROXY-4-METHYL-2-OXOGLUTARATE ALDOLASE 3-RELATED"/>
    <property type="match status" value="1"/>
</dbReference>
<evidence type="ECO:0000256" key="5">
    <source>
        <dbReference type="ARBA" id="ARBA00012213"/>
    </source>
</evidence>
<organism evidence="14 15">
    <name type="scientific">[Clostridium] citroniae WAL-19142</name>
    <dbReference type="NCBI Taxonomy" id="742734"/>
    <lineage>
        <taxon>Bacteria</taxon>
        <taxon>Bacillati</taxon>
        <taxon>Bacillota</taxon>
        <taxon>Clostridia</taxon>
        <taxon>Lachnospirales</taxon>
        <taxon>Lachnospiraceae</taxon>
        <taxon>Enterocloster</taxon>
    </lineage>
</organism>
<evidence type="ECO:0000256" key="2">
    <source>
        <dbReference type="ARBA" id="ARBA00001968"/>
    </source>
</evidence>
<protein>
    <recommendedName>
        <fullName evidence="7">Putative 4-hydroxy-4-methyl-2-oxoglutarate aldolase</fullName>
        <ecNumber evidence="6">4.1.1.112</ecNumber>
        <ecNumber evidence="5">4.1.3.17</ecNumber>
    </recommendedName>
    <alternativeName>
        <fullName evidence="11">Oxaloacetate decarboxylase</fullName>
    </alternativeName>
    <alternativeName>
        <fullName evidence="9">Regulator of ribonuclease activity homolog</fullName>
    </alternativeName>
    <alternativeName>
        <fullName evidence="10">RraA-like protein</fullName>
    </alternativeName>
</protein>
<evidence type="ECO:0000256" key="3">
    <source>
        <dbReference type="ARBA" id="ARBA00008621"/>
    </source>
</evidence>
<dbReference type="Gene3D" id="3.50.30.40">
    <property type="entry name" value="Ribonuclease E inhibitor RraA/RraA-like"/>
    <property type="match status" value="1"/>
</dbReference>
<dbReference type="OrthoDB" id="9784786at2"/>
<name>A0A0J9C5G5_9FIRM</name>
<dbReference type="AlphaFoldDB" id="A0A0J9C5G5"/>
<evidence type="ECO:0000256" key="4">
    <source>
        <dbReference type="ARBA" id="ARBA00011233"/>
    </source>
</evidence>
<dbReference type="CDD" id="cd16841">
    <property type="entry name" value="RraA_family"/>
    <property type="match status" value="1"/>
</dbReference>
<dbReference type="EC" id="4.1.1.112" evidence="6"/>
<dbReference type="PANTHER" id="PTHR33254:SF4">
    <property type="entry name" value="4-HYDROXY-4-METHYL-2-OXOGLUTARATE ALDOLASE 3-RELATED"/>
    <property type="match status" value="1"/>
</dbReference>
<comment type="similarity">
    <text evidence="3">Belongs to the class II aldolase/RraA-like family.</text>
</comment>
<accession>A0A0J9C5G5</accession>
<proteinExistence type="inferred from homology"/>